<keyword evidence="3 6" id="KW-0812">Transmembrane</keyword>
<sequence>MSETPRNKKTKSRGEDYIVQGSILAAAAVITKVIGVVYRIPLTNLLGDEGNGFYGYAYQVYAFALMISSLSLPTAVSKIVSMRVSVGQRRNAFRAFLCSLIFAVIVGFIIAVAIFLGAGAISEHVMKAPLSVYALKVLAPGLFIVAVMAVLRGYFQGLGTMMPTAISQVIEQIINAVISIIGASVLFGIGSRAGEEAGEELLGPAYGAAGGTLGTVMGALAGLLFLLFVLWLYRGSIKKQLKRDHSKRKETYSHILKALILTALPVIFSTAIYNINQIIDLTVFNHIMAWQGFSEQEYMALQGIYTGKYDPLINVPLSIPSAVSASIVPTLTAAVMSRQMKKVHYQIDQTLRIATIITIPSAVGIAVLASPLMVLLYNDSSATPANLLMLGAIVVVLYGWSSITNSVLHGLNYMSSPAKNAAIALGVHLAAFVVMLVVFRMNVYALVGSNIVFALIMCILNQWKIRQVCGYKINIRNMFLKPFIASAVMGVITYVVWFVLDLLIGGRIFPSVIAICVAIIVYVVMILKTGTLSEDDILSLPMGARLLRYSRRLRLLPESGNEDNDSDEFDDYNE</sequence>
<name>A0A5M9I4L1_9FIRM</name>
<dbReference type="InterPro" id="IPR050833">
    <property type="entry name" value="Poly_Biosynth_Transport"/>
</dbReference>
<dbReference type="EMBL" id="VMSO01000002">
    <property type="protein sequence ID" value="KAA8502545.1"/>
    <property type="molecule type" value="Genomic_DNA"/>
</dbReference>
<evidence type="ECO:0000256" key="4">
    <source>
        <dbReference type="ARBA" id="ARBA00022989"/>
    </source>
</evidence>
<feature type="transmembrane region" description="Helical" evidence="6">
    <location>
        <begin position="445"/>
        <end position="463"/>
    </location>
</feature>
<keyword evidence="8" id="KW-1185">Reference proteome</keyword>
<dbReference type="GO" id="GO:0005886">
    <property type="term" value="C:plasma membrane"/>
    <property type="evidence" value="ECO:0007669"/>
    <property type="project" value="UniProtKB-SubCell"/>
</dbReference>
<feature type="transmembrane region" description="Helical" evidence="6">
    <location>
        <begin position="21"/>
        <end position="40"/>
    </location>
</feature>
<feature type="transmembrane region" description="Helical" evidence="6">
    <location>
        <begin position="205"/>
        <end position="233"/>
    </location>
</feature>
<feature type="transmembrane region" description="Helical" evidence="6">
    <location>
        <begin position="383"/>
        <end position="400"/>
    </location>
</feature>
<dbReference type="PANTHER" id="PTHR30250">
    <property type="entry name" value="PST FAMILY PREDICTED COLANIC ACID TRANSPORTER"/>
    <property type="match status" value="1"/>
</dbReference>
<dbReference type="InterPro" id="IPR024923">
    <property type="entry name" value="PG_synth_SpoVB"/>
</dbReference>
<comment type="caution">
    <text evidence="7">The sequence shown here is derived from an EMBL/GenBank/DDBJ whole genome shotgun (WGS) entry which is preliminary data.</text>
</comment>
<proteinExistence type="predicted"/>
<keyword evidence="5 6" id="KW-0472">Membrane</keyword>
<dbReference type="OrthoDB" id="9775950at2"/>
<comment type="subcellular location">
    <subcellularLocation>
        <location evidence="1">Cell membrane</location>
        <topology evidence="1">Multi-pass membrane protein</topology>
    </subcellularLocation>
</comment>
<feature type="transmembrane region" description="Helical" evidence="6">
    <location>
        <begin position="506"/>
        <end position="527"/>
    </location>
</feature>
<accession>A0A5M9I4L1</accession>
<dbReference type="InterPro" id="IPR002797">
    <property type="entry name" value="Polysacc_synth"/>
</dbReference>
<dbReference type="Proteomes" id="UP000322025">
    <property type="component" value="Unassembled WGS sequence"/>
</dbReference>
<feature type="transmembrane region" description="Helical" evidence="6">
    <location>
        <begin position="317"/>
        <end position="336"/>
    </location>
</feature>
<reference evidence="7" key="1">
    <citation type="submission" date="2019-07" db="EMBL/GenBank/DDBJ databases">
        <authorList>
            <person name="Wongkuna S."/>
            <person name="Scaria J."/>
        </authorList>
    </citation>
    <scope>NUCLEOTIDE SEQUENCE [LARGE SCALE GENOMIC DNA]</scope>
    <source>
        <strain evidence="7">SW178</strain>
    </source>
</reference>
<keyword evidence="4 6" id="KW-1133">Transmembrane helix</keyword>
<protein>
    <submittedName>
        <fullName evidence="7">Polysaccharide biosynthesis protein</fullName>
    </submittedName>
</protein>
<dbReference type="RefSeq" id="WP_150310202.1">
    <property type="nucleotide sequence ID" value="NZ_VMSO01000002.1"/>
</dbReference>
<dbReference type="PIRSF" id="PIRSF038958">
    <property type="entry name" value="PG_synth_SpoVB"/>
    <property type="match status" value="1"/>
</dbReference>
<evidence type="ECO:0000313" key="8">
    <source>
        <dbReference type="Proteomes" id="UP000322025"/>
    </source>
</evidence>
<keyword evidence="2" id="KW-1003">Cell membrane</keyword>
<feature type="transmembrane region" description="Helical" evidence="6">
    <location>
        <begin position="60"/>
        <end position="80"/>
    </location>
</feature>
<feature type="transmembrane region" description="Helical" evidence="6">
    <location>
        <begin position="92"/>
        <end position="118"/>
    </location>
</feature>
<feature type="transmembrane region" description="Helical" evidence="6">
    <location>
        <begin position="483"/>
        <end position="500"/>
    </location>
</feature>
<evidence type="ECO:0000256" key="5">
    <source>
        <dbReference type="ARBA" id="ARBA00023136"/>
    </source>
</evidence>
<organism evidence="7 8">
    <name type="scientific">Mediterraneibacter catenae</name>
    <dbReference type="NCBI Taxonomy" id="2594882"/>
    <lineage>
        <taxon>Bacteria</taxon>
        <taxon>Bacillati</taxon>
        <taxon>Bacillota</taxon>
        <taxon>Clostridia</taxon>
        <taxon>Lachnospirales</taxon>
        <taxon>Lachnospiraceae</taxon>
        <taxon>Mediterraneibacter</taxon>
    </lineage>
</organism>
<dbReference type="CDD" id="cd13124">
    <property type="entry name" value="MATE_SpoVB_like"/>
    <property type="match status" value="1"/>
</dbReference>
<feature type="transmembrane region" description="Helical" evidence="6">
    <location>
        <begin position="172"/>
        <end position="193"/>
    </location>
</feature>
<evidence type="ECO:0000256" key="3">
    <source>
        <dbReference type="ARBA" id="ARBA00022692"/>
    </source>
</evidence>
<feature type="transmembrane region" description="Helical" evidence="6">
    <location>
        <begin position="130"/>
        <end position="151"/>
    </location>
</feature>
<dbReference type="Pfam" id="PF01943">
    <property type="entry name" value="Polysacc_synt"/>
    <property type="match status" value="1"/>
</dbReference>
<dbReference type="PANTHER" id="PTHR30250:SF21">
    <property type="entry name" value="LIPID II FLIPPASE MURJ"/>
    <property type="match status" value="1"/>
</dbReference>
<feature type="transmembrane region" description="Helical" evidence="6">
    <location>
        <begin position="421"/>
        <end position="439"/>
    </location>
</feature>
<dbReference type="AlphaFoldDB" id="A0A5M9I4L1"/>
<evidence type="ECO:0000313" key="7">
    <source>
        <dbReference type="EMBL" id="KAA8502545.1"/>
    </source>
</evidence>
<feature type="transmembrane region" description="Helical" evidence="6">
    <location>
        <begin position="254"/>
        <end position="275"/>
    </location>
</feature>
<feature type="transmembrane region" description="Helical" evidence="6">
    <location>
        <begin position="356"/>
        <end position="377"/>
    </location>
</feature>
<evidence type="ECO:0000256" key="1">
    <source>
        <dbReference type="ARBA" id="ARBA00004651"/>
    </source>
</evidence>
<evidence type="ECO:0000256" key="2">
    <source>
        <dbReference type="ARBA" id="ARBA00022475"/>
    </source>
</evidence>
<evidence type="ECO:0000256" key="6">
    <source>
        <dbReference type="SAM" id="Phobius"/>
    </source>
</evidence>
<gene>
    <name evidence="7" type="ORF">FNY66_02625</name>
</gene>